<dbReference type="InterPro" id="IPR013747">
    <property type="entry name" value="ACP_syn_III_C"/>
</dbReference>
<dbReference type="EC" id="2.3.1.180" evidence="3 13"/>
<keyword evidence="11 13" id="KW-0012">Acyltransferase</keyword>
<evidence type="ECO:0000256" key="10">
    <source>
        <dbReference type="ARBA" id="ARBA00023268"/>
    </source>
</evidence>
<feature type="domain" description="Beta-ketoacyl-[acyl-carrier-protein] synthase III C-terminal" evidence="14">
    <location>
        <begin position="231"/>
        <end position="319"/>
    </location>
</feature>
<accession>A0A098EEV7</accession>
<dbReference type="Gene3D" id="3.40.47.10">
    <property type="match status" value="1"/>
</dbReference>
<dbReference type="Pfam" id="PF08541">
    <property type="entry name" value="ACP_syn_III_C"/>
    <property type="match status" value="1"/>
</dbReference>
<dbReference type="GO" id="GO:0044550">
    <property type="term" value="P:secondary metabolite biosynthetic process"/>
    <property type="evidence" value="ECO:0007669"/>
    <property type="project" value="TreeGrafter"/>
</dbReference>
<keyword evidence="10 13" id="KW-0511">Multifunctional enzyme</keyword>
<dbReference type="GO" id="GO:0004315">
    <property type="term" value="F:3-oxoacyl-[acyl-carrier-protein] synthase activity"/>
    <property type="evidence" value="ECO:0007669"/>
    <property type="project" value="InterPro"/>
</dbReference>
<evidence type="ECO:0000256" key="5">
    <source>
        <dbReference type="ARBA" id="ARBA00022516"/>
    </source>
</evidence>
<evidence type="ECO:0000256" key="13">
    <source>
        <dbReference type="HAMAP-Rule" id="MF_01815"/>
    </source>
</evidence>
<proteinExistence type="inferred from homology"/>
<dbReference type="RefSeq" id="WP_060757806.1">
    <property type="nucleotide sequence ID" value="NZ_CCXQ01000083.1"/>
</dbReference>
<feature type="active site" evidence="13">
    <location>
        <position position="277"/>
    </location>
</feature>
<feature type="domain" description="Beta-ketoacyl-[acyl-carrier-protein] synthase III N-terminal" evidence="15">
    <location>
        <begin position="107"/>
        <end position="187"/>
    </location>
</feature>
<evidence type="ECO:0000256" key="6">
    <source>
        <dbReference type="ARBA" id="ARBA00022679"/>
    </source>
</evidence>
<feature type="active site" evidence="13">
    <location>
        <position position="247"/>
    </location>
</feature>
<evidence type="ECO:0000256" key="7">
    <source>
        <dbReference type="ARBA" id="ARBA00022832"/>
    </source>
</evidence>
<keyword evidence="6 13" id="KW-0808">Transferase</keyword>
<dbReference type="InterPro" id="IPR013751">
    <property type="entry name" value="ACP_syn_III_N"/>
</dbReference>
<dbReference type="PANTHER" id="PTHR34069">
    <property type="entry name" value="3-OXOACYL-[ACYL-CARRIER-PROTEIN] SYNTHASE 3"/>
    <property type="match status" value="1"/>
</dbReference>
<name>A0A098EEV7_ANAPH</name>
<comment type="subcellular location">
    <subcellularLocation>
        <location evidence="13">Cytoplasm</location>
    </subcellularLocation>
</comment>
<evidence type="ECO:0000256" key="2">
    <source>
        <dbReference type="ARBA" id="ARBA00008642"/>
    </source>
</evidence>
<dbReference type="InterPro" id="IPR004655">
    <property type="entry name" value="FabH"/>
</dbReference>
<keyword evidence="7 13" id="KW-0276">Fatty acid metabolism</keyword>
<dbReference type="SUPFAM" id="SSF53901">
    <property type="entry name" value="Thiolase-like"/>
    <property type="match status" value="1"/>
</dbReference>
<evidence type="ECO:0000313" key="17">
    <source>
        <dbReference type="Proteomes" id="UP000055047"/>
    </source>
</evidence>
<keyword evidence="8 13" id="KW-0443">Lipid metabolism</keyword>
<comment type="domain">
    <text evidence="13">The last Arg residue of the ACP-binding site is essential for the weak association between ACP/AcpP and FabH.</text>
</comment>
<dbReference type="NCBIfam" id="NF006829">
    <property type="entry name" value="PRK09352.1"/>
    <property type="match status" value="1"/>
</dbReference>
<feature type="active site" evidence="13">
    <location>
        <position position="113"/>
    </location>
</feature>
<keyword evidence="9 13" id="KW-0275">Fatty acid biosynthesis</keyword>
<evidence type="ECO:0000256" key="8">
    <source>
        <dbReference type="ARBA" id="ARBA00023098"/>
    </source>
</evidence>
<dbReference type="GO" id="GO:0006633">
    <property type="term" value="P:fatty acid biosynthetic process"/>
    <property type="evidence" value="ECO:0007669"/>
    <property type="project" value="UniProtKB-UniRule"/>
</dbReference>
<dbReference type="InterPro" id="IPR016039">
    <property type="entry name" value="Thiolase-like"/>
</dbReference>
<dbReference type="PANTHER" id="PTHR34069:SF2">
    <property type="entry name" value="BETA-KETOACYL-[ACYL-CARRIER-PROTEIN] SYNTHASE III"/>
    <property type="match status" value="1"/>
</dbReference>
<protein>
    <recommendedName>
        <fullName evidence="3 13">Beta-ketoacyl-[acyl-carrier-protein] synthase III</fullName>
        <shortName evidence="13">Beta-ketoacyl-ACP synthase III</shortName>
        <shortName evidence="13">KAS III</shortName>
        <ecNumber evidence="3 13">2.3.1.180</ecNumber>
    </recommendedName>
    <alternativeName>
        <fullName evidence="13">3-oxoacyl-[acyl-carrier-protein] synthase 3</fullName>
    </alternativeName>
    <alternativeName>
        <fullName evidence="13">3-oxoacyl-[acyl-carrier-protein] synthase III</fullName>
    </alternativeName>
</protein>
<comment type="catalytic activity">
    <reaction evidence="12">
        <text>malonyl-[ACP] + acetyl-CoA + H(+) = 3-oxobutanoyl-[ACP] + CO2 + CoA</text>
        <dbReference type="Rhea" id="RHEA:12080"/>
        <dbReference type="Rhea" id="RHEA-COMP:9623"/>
        <dbReference type="Rhea" id="RHEA-COMP:9625"/>
        <dbReference type="ChEBI" id="CHEBI:15378"/>
        <dbReference type="ChEBI" id="CHEBI:16526"/>
        <dbReference type="ChEBI" id="CHEBI:57287"/>
        <dbReference type="ChEBI" id="CHEBI:57288"/>
        <dbReference type="ChEBI" id="CHEBI:78449"/>
        <dbReference type="ChEBI" id="CHEBI:78450"/>
        <dbReference type="EC" id="2.3.1.180"/>
    </reaction>
    <physiologicalReaction direction="left-to-right" evidence="12">
        <dbReference type="Rhea" id="RHEA:12081"/>
    </physiologicalReaction>
</comment>
<dbReference type="HAMAP" id="MF_01815">
    <property type="entry name" value="FabH"/>
    <property type="match status" value="1"/>
</dbReference>
<organism evidence="16 17">
    <name type="scientific">Anaplasma phagocytophilum</name>
    <name type="common">Ehrlichia phagocytophila</name>
    <dbReference type="NCBI Taxonomy" id="948"/>
    <lineage>
        <taxon>Bacteria</taxon>
        <taxon>Pseudomonadati</taxon>
        <taxon>Pseudomonadota</taxon>
        <taxon>Alphaproteobacteria</taxon>
        <taxon>Rickettsiales</taxon>
        <taxon>Anaplasmataceae</taxon>
        <taxon>Anaplasma</taxon>
        <taxon>phagocytophilum group</taxon>
    </lineage>
</organism>
<comment type="subunit">
    <text evidence="13">Homodimer.</text>
</comment>
<dbReference type="NCBIfam" id="TIGR00747">
    <property type="entry name" value="fabH"/>
    <property type="match status" value="1"/>
</dbReference>
<gene>
    <name evidence="13 16" type="primary">fabH</name>
    <name evidence="16" type="ORF">ANAPHAGO_00836</name>
</gene>
<evidence type="ECO:0000259" key="14">
    <source>
        <dbReference type="Pfam" id="PF08541"/>
    </source>
</evidence>
<comment type="similarity">
    <text evidence="2 13">Belongs to the thiolase-like superfamily. FabH family.</text>
</comment>
<comment type="pathway">
    <text evidence="1 13">Lipid metabolism; fatty acid biosynthesis.</text>
</comment>
<evidence type="ECO:0000259" key="15">
    <source>
        <dbReference type="Pfam" id="PF08545"/>
    </source>
</evidence>
<dbReference type="AlphaFoldDB" id="A0A098EEV7"/>
<dbReference type="GO" id="GO:0005737">
    <property type="term" value="C:cytoplasm"/>
    <property type="evidence" value="ECO:0007669"/>
    <property type="project" value="UniProtKB-SubCell"/>
</dbReference>
<evidence type="ECO:0000313" key="16">
    <source>
        <dbReference type="EMBL" id="CEG20804.1"/>
    </source>
</evidence>
<reference evidence="16 17" key="1">
    <citation type="submission" date="2014-09" db="EMBL/GenBank/DDBJ databases">
        <authorList>
            <person name="Loux Valentin"/>
            <person name="Dugat Thibaut"/>
        </authorList>
    </citation>
    <scope>NUCLEOTIDE SEQUENCE [LARGE SCALE GENOMIC DNA]</scope>
    <source>
        <strain evidence="16 17">BOV-10_179</strain>
    </source>
</reference>
<dbReference type="Pfam" id="PF08545">
    <property type="entry name" value="ACP_syn_III"/>
    <property type="match status" value="1"/>
</dbReference>
<keyword evidence="5 13" id="KW-0444">Lipid biosynthesis</keyword>
<evidence type="ECO:0000256" key="3">
    <source>
        <dbReference type="ARBA" id="ARBA00012333"/>
    </source>
</evidence>
<evidence type="ECO:0000256" key="1">
    <source>
        <dbReference type="ARBA" id="ARBA00005194"/>
    </source>
</evidence>
<evidence type="ECO:0000256" key="4">
    <source>
        <dbReference type="ARBA" id="ARBA00022490"/>
    </source>
</evidence>
<comment type="function">
    <text evidence="13">Catalyzes the condensation reaction of fatty acid synthesis by the addition to an acyl acceptor of two carbons from malonyl-ACP. Catalyzes the first condensation reaction which initiates fatty acid synthesis and may therefore play a role in governing the total rate of fatty acid production. Possesses both acetoacetyl-ACP synthase and acetyl transacylase activities. Its substrate specificity determines the biosynthesis of branched-chain and/or straight-chain of fatty acids.</text>
</comment>
<dbReference type="GO" id="GO:0033818">
    <property type="term" value="F:beta-ketoacyl-acyl-carrier-protein synthase III activity"/>
    <property type="evidence" value="ECO:0007669"/>
    <property type="project" value="UniProtKB-UniRule"/>
</dbReference>
<dbReference type="Proteomes" id="UP000055047">
    <property type="component" value="Unassembled WGS sequence"/>
</dbReference>
<dbReference type="FunFam" id="3.40.47.10:FF:000004">
    <property type="entry name" value="3-oxoacyl-[acyl-carrier-protein] synthase 3"/>
    <property type="match status" value="1"/>
</dbReference>
<evidence type="ECO:0000256" key="9">
    <source>
        <dbReference type="ARBA" id="ARBA00023160"/>
    </source>
</evidence>
<dbReference type="EMBL" id="CCXQ01000083">
    <property type="protein sequence ID" value="CEG20804.1"/>
    <property type="molecule type" value="Genomic_DNA"/>
</dbReference>
<feature type="region of interest" description="ACP-binding" evidence="13">
    <location>
        <begin position="248"/>
        <end position="252"/>
    </location>
</feature>
<evidence type="ECO:0000256" key="11">
    <source>
        <dbReference type="ARBA" id="ARBA00023315"/>
    </source>
</evidence>
<dbReference type="CDD" id="cd00830">
    <property type="entry name" value="KAS_III"/>
    <property type="match status" value="1"/>
</dbReference>
<dbReference type="UniPathway" id="UPA00094"/>
<evidence type="ECO:0000256" key="12">
    <source>
        <dbReference type="ARBA" id="ARBA00051096"/>
    </source>
</evidence>
<sequence>MMKAVLCGVGSFLPHKAVTNEDLSLIVDTTDEWIFRRTGIKRRYLVSEGEATSDMAVKAAEAALSDAGVSAEEVDLIVVATSTPDSTLPSCATMVQGKLGCTKAFAFDMNAACSGFVYAISVVDSLIKTGQVGVALLIGAESMSKIVDWHDRSTCVLFGDGAGACVFKGDGKASNRGIVDTALYTDGTLGDILYTDGGVASTCTAGHIRMKGTVLFEHAILKLSSSVEGLLKKNAIGIDAIDWFIPHQANVRIVDLVAKRLGISQDKVVLGIGDHANTSAASIPLAMSDAMRDGKLQEGQLVLLAAIGAGVTWGASLIRL</sequence>
<keyword evidence="4 13" id="KW-0963">Cytoplasm</keyword>